<sequence>NSLRKKRDEDDDDLGATGGRKKRTKPIKPVKKGAGSKKKEVTRAGRRPGGSNMDVSEEEWEDGDSGSTPSGTSSESGSSGGGIRQAVPVPQTARLKALTQKQARAGRGGVRCRSWAIRCRAIRCGAATKEACCRDGGDA</sequence>
<keyword evidence="3" id="KW-1185">Reference proteome</keyword>
<proteinExistence type="predicted"/>
<dbReference type="AlphaFoldDB" id="A0A8J4FZZ9"/>
<evidence type="ECO:0000256" key="1">
    <source>
        <dbReference type="SAM" id="MobiDB-lite"/>
    </source>
</evidence>
<dbReference type="EMBL" id="BNCP01000086">
    <property type="protein sequence ID" value="GIL92974.1"/>
    <property type="molecule type" value="Genomic_DNA"/>
</dbReference>
<name>A0A8J4FZZ9_9CHLO</name>
<gene>
    <name evidence="2" type="ORF">Vretifemale_20449</name>
</gene>
<accession>A0A8J4FZZ9</accession>
<comment type="caution">
    <text evidence="2">The sequence shown here is derived from an EMBL/GenBank/DDBJ whole genome shotgun (WGS) entry which is preliminary data.</text>
</comment>
<feature type="non-terminal residue" evidence="2">
    <location>
        <position position="139"/>
    </location>
</feature>
<feature type="non-terminal residue" evidence="2">
    <location>
        <position position="1"/>
    </location>
</feature>
<protein>
    <submittedName>
        <fullName evidence="2">Uncharacterized protein</fullName>
    </submittedName>
</protein>
<feature type="compositionally biased region" description="Acidic residues" evidence="1">
    <location>
        <begin position="55"/>
        <end position="64"/>
    </location>
</feature>
<feature type="region of interest" description="Disordered" evidence="1">
    <location>
        <begin position="1"/>
        <end position="92"/>
    </location>
</feature>
<organism evidence="2 3">
    <name type="scientific">Volvox reticuliferus</name>
    <dbReference type="NCBI Taxonomy" id="1737510"/>
    <lineage>
        <taxon>Eukaryota</taxon>
        <taxon>Viridiplantae</taxon>
        <taxon>Chlorophyta</taxon>
        <taxon>core chlorophytes</taxon>
        <taxon>Chlorophyceae</taxon>
        <taxon>CS clade</taxon>
        <taxon>Chlamydomonadales</taxon>
        <taxon>Volvocaceae</taxon>
        <taxon>Volvox</taxon>
    </lineage>
</organism>
<evidence type="ECO:0000313" key="3">
    <source>
        <dbReference type="Proteomes" id="UP000747110"/>
    </source>
</evidence>
<feature type="compositionally biased region" description="Basic residues" evidence="1">
    <location>
        <begin position="19"/>
        <end position="36"/>
    </location>
</feature>
<feature type="compositionally biased region" description="Low complexity" evidence="1">
    <location>
        <begin position="65"/>
        <end position="77"/>
    </location>
</feature>
<dbReference type="Proteomes" id="UP000747110">
    <property type="component" value="Unassembled WGS sequence"/>
</dbReference>
<reference evidence="2" key="1">
    <citation type="journal article" date="2021" name="Proc. Natl. Acad. Sci. U.S.A.">
        <title>Three genomes in the algal genus Volvox reveal the fate of a haploid sex-determining region after a transition to homothallism.</title>
        <authorList>
            <person name="Yamamoto K."/>
            <person name="Hamaji T."/>
            <person name="Kawai-Toyooka H."/>
            <person name="Matsuzaki R."/>
            <person name="Takahashi F."/>
            <person name="Nishimura Y."/>
            <person name="Kawachi M."/>
            <person name="Noguchi H."/>
            <person name="Minakuchi Y."/>
            <person name="Umen J.G."/>
            <person name="Toyoda A."/>
            <person name="Nozaki H."/>
        </authorList>
    </citation>
    <scope>NUCLEOTIDE SEQUENCE</scope>
    <source>
        <strain evidence="2">NIES-3786</strain>
    </source>
</reference>
<evidence type="ECO:0000313" key="2">
    <source>
        <dbReference type="EMBL" id="GIL92974.1"/>
    </source>
</evidence>